<keyword evidence="3" id="KW-1185">Reference proteome</keyword>
<accession>A0A7H9BG53</accession>
<evidence type="ECO:0000313" key="2">
    <source>
        <dbReference type="EMBL" id="QLG87690.1"/>
    </source>
</evidence>
<dbReference type="Proteomes" id="UP000509597">
    <property type="component" value="Chromosome"/>
</dbReference>
<sequence length="715" mass="79335">MSQPIPKPALSSHKTLVKQDPMLLACRDLAIKMLTESLEGFFARLEETYFELADKTFDRKQREDYFAARIETHNKKAILAAQFQQYFTAAFDKSAQNAASESDKKFYFVNADPDQLSLVANDEYEESITTDKVIKSIKSRGGEELNQLEMRFARLLSKDNQAGDTANPMSPEAICDAFLKACKQLETGVDARLVAMQAFEAELSSQVADVYHRVNQYLISKNVQPLVRRQNPSAKPAAAAPSPENNQAQQAASKGQELGAYLNQLATGDGVNHDSAAPTQEHAPGWLAFLDMLQRKAPASDELSDEEGNPLTHNLLGALRDSGWAKQLPQLDAMTLELVAMLFEHMFDDPRLSPSIKSLIGRLQIPLLKVAMIDASFFAKKHHPARHFLDELALTALDDQELERGMPRYDALAEIVNNLLRRFEDDISVFDDALHALAQLNQQQEDTAVQALAGELNQLASIEMAELAAVTTEQLIEQRLVDESIPIVIAAFLRETWQMALRQSYGSQGEAEPLFVQRLQAMDDLLWSVAPKSGADERFKMVNMLPGMLKTLEEGAKSVGVSHAQAQGFFSELVQCHAAAIRNGLKLGNPAPTAPVVEAKVAPAEVESAPVVAFELDLDQAIDAEEEEESIAASIFPLRGEWVDWLNDQGDVVRLRLSWISPQETRYLFTNRNVKGQAFLKAEVEEALLSGRMTRLILEGSLFDRAIQNVMSELN</sequence>
<dbReference type="EMBL" id="CP058627">
    <property type="protein sequence ID" value="QLG87690.1"/>
    <property type="molecule type" value="Genomic_DNA"/>
</dbReference>
<dbReference type="InterPro" id="IPR012434">
    <property type="entry name" value="DUF1631"/>
</dbReference>
<gene>
    <name evidence="2" type="ORF">HQ393_05155</name>
</gene>
<dbReference type="KEGG" id="chiz:HQ393_05155"/>
<protein>
    <submittedName>
        <fullName evidence="2">DUF1631 domain-containing protein</fullName>
    </submittedName>
</protein>
<evidence type="ECO:0000256" key="1">
    <source>
        <dbReference type="SAM" id="MobiDB-lite"/>
    </source>
</evidence>
<evidence type="ECO:0000313" key="3">
    <source>
        <dbReference type="Proteomes" id="UP000509597"/>
    </source>
</evidence>
<dbReference type="Pfam" id="PF07793">
    <property type="entry name" value="DUF1631"/>
    <property type="match status" value="1"/>
</dbReference>
<proteinExistence type="predicted"/>
<dbReference type="AlphaFoldDB" id="A0A7H9BG53"/>
<feature type="compositionally biased region" description="Low complexity" evidence="1">
    <location>
        <begin position="230"/>
        <end position="253"/>
    </location>
</feature>
<name>A0A7H9BG53_9NEIS</name>
<dbReference type="RefSeq" id="WP_179357771.1">
    <property type="nucleotide sequence ID" value="NZ_CP058627.1"/>
</dbReference>
<reference evidence="2 3" key="1">
    <citation type="submission" date="2020-07" db="EMBL/GenBank/DDBJ databases">
        <title>Complete genome sequence of Chitinibacter sp. 2T18.</title>
        <authorList>
            <person name="Bae J.-W."/>
            <person name="Choi J.-W."/>
        </authorList>
    </citation>
    <scope>NUCLEOTIDE SEQUENCE [LARGE SCALE GENOMIC DNA]</scope>
    <source>
        <strain evidence="2 3">2T18</strain>
    </source>
</reference>
<feature type="region of interest" description="Disordered" evidence="1">
    <location>
        <begin position="228"/>
        <end position="254"/>
    </location>
</feature>
<organism evidence="2 3">
    <name type="scientific">Chitinibacter bivalviorum</name>
    <dbReference type="NCBI Taxonomy" id="2739434"/>
    <lineage>
        <taxon>Bacteria</taxon>
        <taxon>Pseudomonadati</taxon>
        <taxon>Pseudomonadota</taxon>
        <taxon>Betaproteobacteria</taxon>
        <taxon>Neisseriales</taxon>
        <taxon>Chitinibacteraceae</taxon>
        <taxon>Chitinibacter</taxon>
    </lineage>
</organism>